<dbReference type="EMBL" id="CAJVPZ010008420">
    <property type="protein sequence ID" value="CAG8597806.1"/>
    <property type="molecule type" value="Genomic_DNA"/>
</dbReference>
<dbReference type="AlphaFoldDB" id="A0A9N9CER1"/>
<evidence type="ECO:0000313" key="2">
    <source>
        <dbReference type="Proteomes" id="UP000789396"/>
    </source>
</evidence>
<reference evidence="1" key="1">
    <citation type="submission" date="2021-06" db="EMBL/GenBank/DDBJ databases">
        <authorList>
            <person name="Kallberg Y."/>
            <person name="Tangrot J."/>
            <person name="Rosling A."/>
        </authorList>
    </citation>
    <scope>NUCLEOTIDE SEQUENCE</scope>
    <source>
        <strain evidence="1">IN212</strain>
    </source>
</reference>
<accession>A0A9N9CER1</accession>
<gene>
    <name evidence="1" type="ORF">RFULGI_LOCUS6484</name>
</gene>
<protein>
    <submittedName>
        <fullName evidence="1">1535_t:CDS:1</fullName>
    </submittedName>
</protein>
<organism evidence="1 2">
    <name type="scientific">Racocetra fulgida</name>
    <dbReference type="NCBI Taxonomy" id="60492"/>
    <lineage>
        <taxon>Eukaryota</taxon>
        <taxon>Fungi</taxon>
        <taxon>Fungi incertae sedis</taxon>
        <taxon>Mucoromycota</taxon>
        <taxon>Glomeromycotina</taxon>
        <taxon>Glomeromycetes</taxon>
        <taxon>Diversisporales</taxon>
        <taxon>Gigasporaceae</taxon>
        <taxon>Racocetra</taxon>
    </lineage>
</organism>
<feature type="non-terminal residue" evidence="1">
    <location>
        <position position="174"/>
    </location>
</feature>
<comment type="caution">
    <text evidence="1">The sequence shown here is derived from an EMBL/GenBank/DDBJ whole genome shotgun (WGS) entry which is preliminary data.</text>
</comment>
<name>A0A9N9CER1_9GLOM</name>
<keyword evidence="2" id="KW-1185">Reference proteome</keyword>
<evidence type="ECO:0000313" key="1">
    <source>
        <dbReference type="EMBL" id="CAG8597806.1"/>
    </source>
</evidence>
<sequence length="174" mass="20265">MGRLKKHLLIRYTNARKARGNKKNNDKDDLPIVDNAYDLENEEAIETVFEKLIQNAYNIIFSQANNTNLNNDEITNDTNDEITDDTQSNYKSETEVIENSLQWKQKLQETEKRIQHLIDTCETSKTDKYCARCIRAWAKKCLEGNSLPLSQHKKHPSKSLLNDEYVSLRIANYL</sequence>
<proteinExistence type="predicted"/>
<dbReference type="Proteomes" id="UP000789396">
    <property type="component" value="Unassembled WGS sequence"/>
</dbReference>
<dbReference type="OrthoDB" id="2488507at2759"/>